<keyword evidence="3" id="KW-1185">Reference proteome</keyword>
<organism evidence="2 3">
    <name type="scientific">Eumeta variegata</name>
    <name type="common">Bagworm moth</name>
    <name type="synonym">Eumeta japonica</name>
    <dbReference type="NCBI Taxonomy" id="151549"/>
    <lineage>
        <taxon>Eukaryota</taxon>
        <taxon>Metazoa</taxon>
        <taxon>Ecdysozoa</taxon>
        <taxon>Arthropoda</taxon>
        <taxon>Hexapoda</taxon>
        <taxon>Insecta</taxon>
        <taxon>Pterygota</taxon>
        <taxon>Neoptera</taxon>
        <taxon>Endopterygota</taxon>
        <taxon>Lepidoptera</taxon>
        <taxon>Glossata</taxon>
        <taxon>Ditrysia</taxon>
        <taxon>Tineoidea</taxon>
        <taxon>Psychidae</taxon>
        <taxon>Oiketicinae</taxon>
        <taxon>Eumeta</taxon>
    </lineage>
</organism>
<dbReference type="EMBL" id="BGZK01000668">
    <property type="protein sequence ID" value="GBP55438.1"/>
    <property type="molecule type" value="Genomic_DNA"/>
</dbReference>
<name>A0A4C1WVI1_EUMVA</name>
<dbReference type="STRING" id="151549.A0A4C1WVI1"/>
<evidence type="ECO:0000313" key="3">
    <source>
        <dbReference type="Proteomes" id="UP000299102"/>
    </source>
</evidence>
<dbReference type="Pfam" id="PF00567">
    <property type="entry name" value="TUDOR"/>
    <property type="match status" value="1"/>
</dbReference>
<dbReference type="Gene3D" id="2.40.50.90">
    <property type="match status" value="1"/>
</dbReference>
<dbReference type="Proteomes" id="UP000299102">
    <property type="component" value="Unassembled WGS sequence"/>
</dbReference>
<dbReference type="PANTHER" id="PTHR22948:SF76">
    <property type="entry name" value="FI20010P1-RELATED"/>
    <property type="match status" value="1"/>
</dbReference>
<reference evidence="2 3" key="1">
    <citation type="journal article" date="2019" name="Commun. Biol.">
        <title>The bagworm genome reveals a unique fibroin gene that provides high tensile strength.</title>
        <authorList>
            <person name="Kono N."/>
            <person name="Nakamura H."/>
            <person name="Ohtoshi R."/>
            <person name="Tomita M."/>
            <person name="Numata K."/>
            <person name="Arakawa K."/>
        </authorList>
    </citation>
    <scope>NUCLEOTIDE SEQUENCE [LARGE SCALE GENOMIC DNA]</scope>
</reference>
<dbReference type="PROSITE" id="PS50304">
    <property type="entry name" value="TUDOR"/>
    <property type="match status" value="1"/>
</dbReference>
<gene>
    <name evidence="2" type="primary">TDRD5</name>
    <name evidence="2" type="ORF">EVAR_34239_1</name>
</gene>
<protein>
    <submittedName>
        <fullName evidence="2">Tudor domain-containing protein 5</fullName>
    </submittedName>
</protein>
<feature type="domain" description="Tudor" evidence="1">
    <location>
        <begin position="198"/>
        <end position="255"/>
    </location>
</feature>
<dbReference type="InterPro" id="IPR002999">
    <property type="entry name" value="Tudor"/>
</dbReference>
<dbReference type="InterPro" id="IPR050621">
    <property type="entry name" value="Tudor_domain_containing"/>
</dbReference>
<sequence>MIKLPMEEAAAAAVKAIHTGITALHRILAELVLPAWAVVALVVVEDLQLIERFGRELCYERFGVSSGIALMRMLEGTVFHVRRPEALGDWRLYDARRAPPPADVAAPACTSAPSPPPANAASDDVMLFMNTIRPESIAALEATVMIDVLVGEIYSPSHFWVLRRDDQHCGLLYAVMDAMTEYYDNGLGAKRCLAEEMEARAGLYCAARYDRDWHRALVLHLIDADTALLRYIDYGTIGRMPITSLKPLLKCWGELPAQAVRARLAGVMPPSRARHWPHTSSAEFLQLVRDLPLVAEIVAVDYEEGILELFLVDTSTAEEMCVNDLLIQKGFAAERFDTVLGKIESYLRPTFAALEGGVTLSYADICNYIEHGINLSCIDSYRRHVLDEPAQRSPMPPLLTRAATVSPSCRSLSSVREESRFLTTLTCLVFGNLLPVNYAIAVEQARNKLNCQCEPDDAAVWLTAAECQHLERLRESNVASAAVYLDRLMRARLPPAADYPVSPPPNLLADAAFYSP</sequence>
<accession>A0A4C1WVI1</accession>
<evidence type="ECO:0000259" key="1">
    <source>
        <dbReference type="PROSITE" id="PS50304"/>
    </source>
</evidence>
<dbReference type="InterPro" id="IPR035437">
    <property type="entry name" value="SNase_OB-fold_sf"/>
</dbReference>
<dbReference type="Gene3D" id="2.30.30.140">
    <property type="match status" value="1"/>
</dbReference>
<evidence type="ECO:0000313" key="2">
    <source>
        <dbReference type="EMBL" id="GBP55438.1"/>
    </source>
</evidence>
<proteinExistence type="predicted"/>
<dbReference type="AlphaFoldDB" id="A0A4C1WVI1"/>
<comment type="caution">
    <text evidence="2">The sequence shown here is derived from an EMBL/GenBank/DDBJ whole genome shotgun (WGS) entry which is preliminary data.</text>
</comment>
<dbReference type="PANTHER" id="PTHR22948">
    <property type="entry name" value="TUDOR DOMAIN CONTAINING PROTEIN"/>
    <property type="match status" value="1"/>
</dbReference>
<dbReference type="OrthoDB" id="341421at2759"/>
<dbReference type="GO" id="GO:0005737">
    <property type="term" value="C:cytoplasm"/>
    <property type="evidence" value="ECO:0007669"/>
    <property type="project" value="UniProtKB-ARBA"/>
</dbReference>
<dbReference type="SUPFAM" id="SSF63748">
    <property type="entry name" value="Tudor/PWWP/MBT"/>
    <property type="match status" value="1"/>
</dbReference>